<dbReference type="GO" id="GO:0002188">
    <property type="term" value="P:translation reinitiation"/>
    <property type="evidence" value="ECO:0007669"/>
    <property type="project" value="TreeGrafter"/>
</dbReference>
<dbReference type="Pfam" id="PF22591">
    <property type="entry name" value="eIF3a_PCI_TPR-like"/>
    <property type="match status" value="1"/>
</dbReference>
<feature type="compositionally biased region" description="Basic and acidic residues" evidence="7">
    <location>
        <begin position="901"/>
        <end position="924"/>
    </location>
</feature>
<dbReference type="GO" id="GO:0043614">
    <property type="term" value="C:multi-eIF complex"/>
    <property type="evidence" value="ECO:0007669"/>
    <property type="project" value="TreeGrafter"/>
</dbReference>
<evidence type="ECO:0000256" key="2">
    <source>
        <dbReference type="ARBA" id="ARBA00022490"/>
    </source>
</evidence>
<feature type="compositionally biased region" description="Basic and acidic residues" evidence="7">
    <location>
        <begin position="805"/>
        <end position="878"/>
    </location>
</feature>
<dbReference type="PROSITE" id="PS50250">
    <property type="entry name" value="PCI"/>
    <property type="match status" value="1"/>
</dbReference>
<comment type="subunit">
    <text evidence="6">Component of the eukaryotic translation initiation factor 3 (eIF-3) complex.</text>
</comment>
<dbReference type="PANTHER" id="PTHR14005">
    <property type="entry name" value="EUKARYOTIC TRANSLATION INITIATION FACTOR 3, THETA SUBUNIT"/>
    <property type="match status" value="1"/>
</dbReference>
<keyword evidence="5 6" id="KW-0648">Protein biosynthesis</keyword>
<evidence type="ECO:0000256" key="7">
    <source>
        <dbReference type="SAM" id="MobiDB-lite"/>
    </source>
</evidence>
<keyword evidence="2 6" id="KW-0963">Cytoplasm</keyword>
<proteinExistence type="inferred from homology"/>
<feature type="compositionally biased region" description="Basic and acidic residues" evidence="7">
    <location>
        <begin position="936"/>
        <end position="1095"/>
    </location>
</feature>
<sequence length="1210" mass="143046">MARYGQRPENALKRANEFIEVGKPARALDTLYEVFRNKKWAYSWSESVLEPIMFKYLDLCVELKKSHIAKEGLFQYRNMFQSVNVSSLENVIRGYLRTAEERTESAREQSQQAVIDIDDLDMLATPESILLSAVSGEDAQDRSDRTILTPWVKFLWESYCQCLELLRTNAHVETLYHDIARMAFSFCLKYNRKTEFRKLCDKLRKHLEDIGKLPAQTANVSIHKPETQQLNLDTRLVLLDSAIQMELWQEAYKAIEDIHGLMNLSKKLPVPKTMANYYQKLAMVFWKAGNYLFHAAALFKLFQLSKEMKKNITSEELQRMACRVLLSTLSIPLPSAHPEFDRFIETDKSPLEKAQRLAVLLGLSQPPTRASLLKDIVRVNVVSLASPRLQELYTWLEVEFHPLQLCSRVHSAVEELRADESSLQQYVPALQDVTLVRLIRQVSQVYQTIEIARLLELARFASAFHLERLLVDCVRHNDMQIRIDHGAKCIHFGMDLSESQREDKPEGPTLQSMPSEQVRNQLVNMATVLHRAMATINPNKKRLEREKLRVQMVMQYQETKSQEHHSILARHKIIEDRKEYLERLNTVREEEEARRQEEQARQQMLQEQKRLELEREERERKRQENEIQQIKDRHLKEKMQQISQTSHGQKILKKLNEDDIKDAEQIAAREAEELQKERRELLQKLKSQEKKVDYFERAKRLEEIPLLQKAFEEKQVQDRKFWEQLESERIQEAVAEREVAVQHRVRLARMKADKDMFLEKLKTERKTVYQEKVNEFEKVLEEERKKRLAERKVRRKEEMRAKWLKEREEEEERKREEEQRLQEEEARRKQEEEEQKRKIRKEIEAEEYRKQKEVLDRQAEQARKREREAEEKRIEQERTTVSNNWRRGTAGAVPLPPSQLRSERDADRDATDGPRKDRDGDWRGKNSVPSPAPAINRDEPPPRSKPEAWRPSARLRESDGKPADAWRRVPDAERDSKDKSTLERDRDNRDVRDSRDGRDVRDSRDVGDSSDVQDSKDNREVRESKDGREMRDSKDNREVRESKDGREMRDSRDRGGYDRDIRDRASDRDRGFDRFERDRGSYEKDRGFDRDRERGTGNMGSSWRNKPPEQEPDDDHRGMRRDDKRPLALVNRKEDRGSSGSSDWRKDASEKRPTESSGPRRGLGDDRRRMDDRGRGERNMGPRENRPRASEQPPVEDGGDDGNWQRVSRR</sequence>
<dbReference type="GO" id="GO:0071541">
    <property type="term" value="C:eukaryotic translation initiation factor 3 complex, eIF3m"/>
    <property type="evidence" value="ECO:0007669"/>
    <property type="project" value="TreeGrafter"/>
</dbReference>
<dbReference type="Pfam" id="PF01399">
    <property type="entry name" value="PCI"/>
    <property type="match status" value="1"/>
</dbReference>
<dbReference type="FunFam" id="1.25.40.860:FF:000001">
    <property type="entry name" value="Eukaryotic translation initiation factor 3 subunit A"/>
    <property type="match status" value="1"/>
</dbReference>
<dbReference type="GO" id="GO:0071540">
    <property type="term" value="C:eukaryotic translation initiation factor 3 complex, eIF3e"/>
    <property type="evidence" value="ECO:0007669"/>
    <property type="project" value="TreeGrafter"/>
</dbReference>
<feature type="compositionally biased region" description="Basic and acidic residues" evidence="7">
    <location>
        <begin position="1162"/>
        <end position="1189"/>
    </location>
</feature>
<dbReference type="Gene3D" id="4.10.860.10">
    <property type="entry name" value="UVR domain"/>
    <property type="match status" value="1"/>
</dbReference>
<feature type="domain" description="PCI" evidence="8">
    <location>
        <begin position="317"/>
        <end position="497"/>
    </location>
</feature>
<dbReference type="InParanoid" id="A0A067RFE8"/>
<dbReference type="eggNOG" id="KOG2072">
    <property type="taxonomic scope" value="Eukaryota"/>
</dbReference>
<dbReference type="PANTHER" id="PTHR14005:SF0">
    <property type="entry name" value="EUKARYOTIC TRANSLATION INITIATION FACTOR 3 SUBUNIT A"/>
    <property type="match status" value="1"/>
</dbReference>
<evidence type="ECO:0000256" key="5">
    <source>
        <dbReference type="ARBA" id="ARBA00022917"/>
    </source>
</evidence>
<name>A0A067RFE8_ZOONE</name>
<evidence type="ECO:0000313" key="10">
    <source>
        <dbReference type="Proteomes" id="UP000027135"/>
    </source>
</evidence>
<dbReference type="GO" id="GO:0016282">
    <property type="term" value="C:eukaryotic 43S preinitiation complex"/>
    <property type="evidence" value="ECO:0007669"/>
    <property type="project" value="UniProtKB-UniRule"/>
</dbReference>
<dbReference type="EMBL" id="KK852669">
    <property type="protein sequence ID" value="KDR18873.1"/>
    <property type="molecule type" value="Genomic_DNA"/>
</dbReference>
<dbReference type="FunFam" id="1.25.40.860:FF:000007">
    <property type="entry name" value="Eukaryotic translation initiation factor 3 subunit A"/>
    <property type="match status" value="1"/>
</dbReference>
<dbReference type="GO" id="GO:0001732">
    <property type="term" value="P:formation of cytoplasmic translation initiation complex"/>
    <property type="evidence" value="ECO:0007669"/>
    <property type="project" value="UniProtKB-UniRule"/>
</dbReference>
<evidence type="ECO:0000256" key="4">
    <source>
        <dbReference type="ARBA" id="ARBA00022884"/>
    </source>
</evidence>
<dbReference type="GO" id="GO:0003743">
    <property type="term" value="F:translation initiation factor activity"/>
    <property type="evidence" value="ECO:0007669"/>
    <property type="project" value="UniProtKB-UniRule"/>
</dbReference>
<dbReference type="Proteomes" id="UP000027135">
    <property type="component" value="Unassembled WGS sequence"/>
</dbReference>
<dbReference type="AlphaFoldDB" id="A0A067RFE8"/>
<dbReference type="eggNOG" id="KOG0845">
    <property type="taxonomic scope" value="Eukaryota"/>
</dbReference>
<dbReference type="GO" id="GO:0003729">
    <property type="term" value="F:mRNA binding"/>
    <property type="evidence" value="ECO:0007669"/>
    <property type="project" value="TreeGrafter"/>
</dbReference>
<feature type="region of interest" description="Disordered" evidence="7">
    <location>
        <begin position="805"/>
        <end position="1210"/>
    </location>
</feature>
<dbReference type="InterPro" id="IPR054711">
    <property type="entry name" value="eIF3a_PCI_TPR-like"/>
</dbReference>
<dbReference type="InterPro" id="IPR000717">
    <property type="entry name" value="PCI_dom"/>
</dbReference>
<keyword evidence="4 6" id="KW-0694">RNA-binding</keyword>
<evidence type="ECO:0000256" key="6">
    <source>
        <dbReference type="HAMAP-Rule" id="MF_03000"/>
    </source>
</evidence>
<keyword evidence="10" id="KW-1185">Reference proteome</keyword>
<evidence type="ECO:0000259" key="8">
    <source>
        <dbReference type="PROSITE" id="PS50250"/>
    </source>
</evidence>
<keyword evidence="3 6" id="KW-0396">Initiation factor</keyword>
<dbReference type="OMA" id="EHITNKR"/>
<dbReference type="HAMAP" id="MF_03000">
    <property type="entry name" value="eIF3a"/>
    <property type="match status" value="1"/>
</dbReference>
<dbReference type="STRING" id="136037.A0A067RFE8"/>
<protein>
    <recommendedName>
        <fullName evidence="6">Eukaryotic translation initiation factor 3 subunit A</fullName>
        <shortName evidence="6">eIF3a</shortName>
    </recommendedName>
    <alternativeName>
        <fullName evidence="6">Eukaryotic translation initiation factor 3 subunit 10</fullName>
    </alternativeName>
</protein>
<comment type="subcellular location">
    <subcellularLocation>
        <location evidence="1 6">Cytoplasm</location>
    </subcellularLocation>
</comment>
<dbReference type="SMART" id="SM00088">
    <property type="entry name" value="PINT"/>
    <property type="match status" value="1"/>
</dbReference>
<evidence type="ECO:0000313" key="9">
    <source>
        <dbReference type="EMBL" id="KDR18873.1"/>
    </source>
</evidence>
<feature type="compositionally biased region" description="Basic and acidic residues" evidence="7">
    <location>
        <begin position="1106"/>
        <end position="1154"/>
    </location>
</feature>
<evidence type="ECO:0000256" key="1">
    <source>
        <dbReference type="ARBA" id="ARBA00004496"/>
    </source>
</evidence>
<evidence type="ECO:0000256" key="3">
    <source>
        <dbReference type="ARBA" id="ARBA00022540"/>
    </source>
</evidence>
<dbReference type="FunCoup" id="A0A067RFE8">
    <property type="interactions" value="2208"/>
</dbReference>
<feature type="region of interest" description="Disordered" evidence="7">
    <location>
        <begin position="613"/>
        <end position="633"/>
    </location>
</feature>
<gene>
    <name evidence="9" type="ORF">L798_07320</name>
</gene>
<dbReference type="InterPro" id="IPR027512">
    <property type="entry name" value="EIF3A"/>
</dbReference>
<comment type="function">
    <text evidence="6">RNA-binding component of the eukaryotic translation initiation factor 3 (eIF-3) complex, which is involved in protein synthesis of a specialized repertoire of mRNAs and, together with other initiation factors, stimulates binding of mRNA and methionyl-tRNAi to the 40S ribosome. The eIF-3 complex specifically targets and initiates translation of a subset of mRNAs involved in cell proliferation.</text>
</comment>
<accession>A0A067RFE8</accession>
<dbReference type="OrthoDB" id="18884at2759"/>
<comment type="similarity">
    <text evidence="6">Belongs to the eIF-3 subunit A family.</text>
</comment>
<dbReference type="Gene3D" id="1.25.40.860">
    <property type="match status" value="2"/>
</dbReference>
<reference evidence="9 10" key="1">
    <citation type="journal article" date="2014" name="Nat. Commun.">
        <title>Molecular traces of alternative social organization in a termite genome.</title>
        <authorList>
            <person name="Terrapon N."/>
            <person name="Li C."/>
            <person name="Robertson H.M."/>
            <person name="Ji L."/>
            <person name="Meng X."/>
            <person name="Booth W."/>
            <person name="Chen Z."/>
            <person name="Childers C.P."/>
            <person name="Glastad K.M."/>
            <person name="Gokhale K."/>
            <person name="Gowin J."/>
            <person name="Gronenberg W."/>
            <person name="Hermansen R.A."/>
            <person name="Hu H."/>
            <person name="Hunt B.G."/>
            <person name="Huylmans A.K."/>
            <person name="Khalil S.M."/>
            <person name="Mitchell R.D."/>
            <person name="Munoz-Torres M.C."/>
            <person name="Mustard J.A."/>
            <person name="Pan H."/>
            <person name="Reese J.T."/>
            <person name="Scharf M.E."/>
            <person name="Sun F."/>
            <person name="Vogel H."/>
            <person name="Xiao J."/>
            <person name="Yang W."/>
            <person name="Yang Z."/>
            <person name="Yang Z."/>
            <person name="Zhou J."/>
            <person name="Zhu J."/>
            <person name="Brent C.S."/>
            <person name="Elsik C.G."/>
            <person name="Goodisman M.A."/>
            <person name="Liberles D.A."/>
            <person name="Roe R.M."/>
            <person name="Vargo E.L."/>
            <person name="Vilcinskas A."/>
            <person name="Wang J."/>
            <person name="Bornberg-Bauer E."/>
            <person name="Korb J."/>
            <person name="Zhang G."/>
            <person name="Liebig J."/>
        </authorList>
    </citation>
    <scope>NUCLEOTIDE SEQUENCE [LARGE SCALE GENOMIC DNA]</scope>
    <source>
        <tissue evidence="9">Whole organism</tissue>
    </source>
</reference>
<dbReference type="GO" id="GO:0033290">
    <property type="term" value="C:eukaryotic 48S preinitiation complex"/>
    <property type="evidence" value="ECO:0007669"/>
    <property type="project" value="UniProtKB-UniRule"/>
</dbReference>
<organism evidence="9 10">
    <name type="scientific">Zootermopsis nevadensis</name>
    <name type="common">Dampwood termite</name>
    <dbReference type="NCBI Taxonomy" id="136037"/>
    <lineage>
        <taxon>Eukaryota</taxon>
        <taxon>Metazoa</taxon>
        <taxon>Ecdysozoa</taxon>
        <taxon>Arthropoda</taxon>
        <taxon>Hexapoda</taxon>
        <taxon>Insecta</taxon>
        <taxon>Pterygota</taxon>
        <taxon>Neoptera</taxon>
        <taxon>Polyneoptera</taxon>
        <taxon>Dictyoptera</taxon>
        <taxon>Blattodea</taxon>
        <taxon>Blattoidea</taxon>
        <taxon>Termitoidae</taxon>
        <taxon>Termopsidae</taxon>
        <taxon>Zootermopsis</taxon>
    </lineage>
</organism>
<dbReference type="FunFam" id="4.10.860.10:FF:000001">
    <property type="entry name" value="Eukaryotic translation initiation factor 3 subunit A"/>
    <property type="match status" value="1"/>
</dbReference>